<dbReference type="SUPFAM" id="SSF46785">
    <property type="entry name" value="Winged helix' DNA-binding domain"/>
    <property type="match status" value="1"/>
</dbReference>
<reference evidence="4" key="2">
    <citation type="submission" date="2021-09" db="EMBL/GenBank/DDBJ databases">
        <authorList>
            <person name="Gilroy R."/>
        </authorList>
    </citation>
    <scope>NUCLEOTIDE SEQUENCE</scope>
    <source>
        <strain evidence="4">ChiBcec21-2208</strain>
    </source>
</reference>
<accession>A0A921LQ02</accession>
<comment type="caution">
    <text evidence="4">The sequence shown here is derived from an EMBL/GenBank/DDBJ whole genome shotgun (WGS) entry which is preliminary data.</text>
</comment>
<evidence type="ECO:0000256" key="1">
    <source>
        <dbReference type="ARBA" id="ARBA00002486"/>
    </source>
</evidence>
<protein>
    <submittedName>
        <fullName evidence="4">ROK family transcriptional regulator</fullName>
    </submittedName>
</protein>
<comment type="function">
    <text evidence="1">Transcriptional repressor of xylose-utilizing enzymes.</text>
</comment>
<proteinExistence type="inferred from homology"/>
<evidence type="ECO:0000313" key="4">
    <source>
        <dbReference type="EMBL" id="HJG27433.1"/>
    </source>
</evidence>
<organism evidence="4 5">
    <name type="scientific">Subdoligranulum variabile</name>
    <dbReference type="NCBI Taxonomy" id="214851"/>
    <lineage>
        <taxon>Bacteria</taxon>
        <taxon>Bacillati</taxon>
        <taxon>Bacillota</taxon>
        <taxon>Clostridia</taxon>
        <taxon>Eubacteriales</taxon>
        <taxon>Oscillospiraceae</taxon>
        <taxon>Subdoligranulum</taxon>
    </lineage>
</organism>
<dbReference type="SUPFAM" id="SSF53067">
    <property type="entry name" value="Actin-like ATPase domain"/>
    <property type="match status" value="1"/>
</dbReference>
<sequence>MRFDKYMMAQMNRKLLLELLFLHGPINRAELARLSGLSIPTVMKIIDAFAEEKLIRVVGKRESTGGRQPELYEIAKDAYHSIGVDFGRNRTKIVVANLAGEICIRRSLPTQDTMPPQILIDRVVALVREVKREAEDGGRVLLGIGLGMPGLINPESGQVVFSPDFGWSDVDLLQAFRKEFPCKVLIENANRAMALGERWFGLGREARDYLCVNLGYGIGSALVLDDELHRGASGSSGELGHITMEPNGPLCRCGNHGCLEAIASGYAIQEQAQQMVRAGRGQAILAQAGNDLEAVDARCVFAAAREGDSEAETFLQSRLEYIGLALAGLINLIDPELVILEGGFTKSADVLMPILKEAVRTHQMRLAGRHTRLLCGALGEDITALGAASLLLQDMLEYGGIS</sequence>
<dbReference type="Gene3D" id="3.30.420.40">
    <property type="match status" value="2"/>
</dbReference>
<evidence type="ECO:0000313" key="5">
    <source>
        <dbReference type="Proteomes" id="UP000782880"/>
    </source>
</evidence>
<dbReference type="Gene3D" id="1.10.10.10">
    <property type="entry name" value="Winged helix-like DNA-binding domain superfamily/Winged helix DNA-binding domain"/>
    <property type="match status" value="1"/>
</dbReference>
<dbReference type="GO" id="GO:0042732">
    <property type="term" value="P:D-xylose metabolic process"/>
    <property type="evidence" value="ECO:0007669"/>
    <property type="project" value="UniProtKB-KW"/>
</dbReference>
<comment type="similarity">
    <text evidence="2">Belongs to the ROK (NagC/XylR) family.</text>
</comment>
<dbReference type="PANTHER" id="PTHR18964:SF149">
    <property type="entry name" value="BIFUNCTIONAL UDP-N-ACETYLGLUCOSAMINE 2-EPIMERASE_N-ACETYLMANNOSAMINE KINASE"/>
    <property type="match status" value="1"/>
</dbReference>
<evidence type="ECO:0000256" key="2">
    <source>
        <dbReference type="ARBA" id="ARBA00006479"/>
    </source>
</evidence>
<dbReference type="InterPro" id="IPR049874">
    <property type="entry name" value="ROK_cs"/>
</dbReference>
<gene>
    <name evidence="4" type="ORF">K8V20_02135</name>
</gene>
<keyword evidence="3" id="KW-0859">Xylose metabolism</keyword>
<dbReference type="Pfam" id="PF00480">
    <property type="entry name" value="ROK"/>
    <property type="match status" value="1"/>
</dbReference>
<dbReference type="Proteomes" id="UP000782880">
    <property type="component" value="Unassembled WGS sequence"/>
</dbReference>
<reference evidence="4" key="1">
    <citation type="journal article" date="2021" name="PeerJ">
        <title>Extensive microbial diversity within the chicken gut microbiome revealed by metagenomics and culture.</title>
        <authorList>
            <person name="Gilroy R."/>
            <person name="Ravi A."/>
            <person name="Getino M."/>
            <person name="Pursley I."/>
            <person name="Horton D.L."/>
            <person name="Alikhan N.F."/>
            <person name="Baker D."/>
            <person name="Gharbi K."/>
            <person name="Hall N."/>
            <person name="Watson M."/>
            <person name="Adriaenssens E.M."/>
            <person name="Foster-Nyarko E."/>
            <person name="Jarju S."/>
            <person name="Secka A."/>
            <person name="Antonio M."/>
            <person name="Oren A."/>
            <person name="Chaudhuri R.R."/>
            <person name="La Ragione R."/>
            <person name="Hildebrand F."/>
            <person name="Pallen M.J."/>
        </authorList>
    </citation>
    <scope>NUCLEOTIDE SEQUENCE</scope>
    <source>
        <strain evidence="4">ChiBcec21-2208</strain>
    </source>
</reference>
<name>A0A921LQ02_9FIRM</name>
<dbReference type="InterPro" id="IPR043129">
    <property type="entry name" value="ATPase_NBD"/>
</dbReference>
<dbReference type="EMBL" id="DYVE01000058">
    <property type="protein sequence ID" value="HJG27433.1"/>
    <property type="molecule type" value="Genomic_DNA"/>
</dbReference>
<dbReference type="InterPro" id="IPR036390">
    <property type="entry name" value="WH_DNA-bd_sf"/>
</dbReference>
<dbReference type="AlphaFoldDB" id="A0A921LQ02"/>
<dbReference type="PROSITE" id="PS01125">
    <property type="entry name" value="ROK"/>
    <property type="match status" value="1"/>
</dbReference>
<dbReference type="InterPro" id="IPR036388">
    <property type="entry name" value="WH-like_DNA-bd_sf"/>
</dbReference>
<keyword evidence="3" id="KW-0119">Carbohydrate metabolism</keyword>
<dbReference type="InterPro" id="IPR000600">
    <property type="entry name" value="ROK"/>
</dbReference>
<dbReference type="PANTHER" id="PTHR18964">
    <property type="entry name" value="ROK (REPRESSOR, ORF, KINASE) FAMILY"/>
    <property type="match status" value="1"/>
</dbReference>
<evidence type="ECO:0000256" key="3">
    <source>
        <dbReference type="ARBA" id="ARBA00022629"/>
    </source>
</evidence>
<dbReference type="CDD" id="cd24076">
    <property type="entry name" value="ASKHA_ATPase_ROK_BsXylR-like"/>
    <property type="match status" value="1"/>
</dbReference>